<dbReference type="InterPro" id="IPR049142">
    <property type="entry name" value="MS_channel_1st"/>
</dbReference>
<dbReference type="PROSITE" id="PS01246">
    <property type="entry name" value="UPF0003"/>
    <property type="match status" value="1"/>
</dbReference>
<dbReference type="Pfam" id="PF00924">
    <property type="entry name" value="MS_channel_2nd"/>
    <property type="match status" value="1"/>
</dbReference>
<dbReference type="Proteomes" id="UP000824094">
    <property type="component" value="Unassembled WGS sequence"/>
</dbReference>
<feature type="transmembrane region" description="Helical" evidence="7">
    <location>
        <begin position="15"/>
        <end position="36"/>
    </location>
</feature>
<dbReference type="Gene3D" id="1.10.287.1260">
    <property type="match status" value="1"/>
</dbReference>
<proteinExistence type="inferred from homology"/>
<evidence type="ECO:0000256" key="4">
    <source>
        <dbReference type="ARBA" id="ARBA00022692"/>
    </source>
</evidence>
<dbReference type="Pfam" id="PF21088">
    <property type="entry name" value="MS_channel_1st"/>
    <property type="match status" value="1"/>
</dbReference>
<evidence type="ECO:0000256" key="3">
    <source>
        <dbReference type="ARBA" id="ARBA00022475"/>
    </source>
</evidence>
<feature type="domain" description="Mechanosensitive ion channel MscS" evidence="8">
    <location>
        <begin position="101"/>
        <end position="168"/>
    </location>
</feature>
<dbReference type="SUPFAM" id="SSF82689">
    <property type="entry name" value="Mechanosensitive channel protein MscS (YggB), C-terminal domain"/>
    <property type="match status" value="1"/>
</dbReference>
<evidence type="ECO:0000256" key="6">
    <source>
        <dbReference type="ARBA" id="ARBA00023136"/>
    </source>
</evidence>
<comment type="subcellular location">
    <subcellularLocation>
        <location evidence="1">Cell membrane</location>
        <topology evidence="1">Multi-pass membrane protein</topology>
    </subcellularLocation>
</comment>
<feature type="domain" description="Mechanosensitive ion channel MscS C-terminal" evidence="9">
    <location>
        <begin position="174"/>
        <end position="256"/>
    </location>
</feature>
<evidence type="ECO:0000313" key="11">
    <source>
        <dbReference type="EMBL" id="HIU59871.1"/>
    </source>
</evidence>
<evidence type="ECO:0000259" key="9">
    <source>
        <dbReference type="Pfam" id="PF21082"/>
    </source>
</evidence>
<accession>A0A9D1SH12</accession>
<dbReference type="PANTHER" id="PTHR30221">
    <property type="entry name" value="SMALL-CONDUCTANCE MECHANOSENSITIVE CHANNEL"/>
    <property type="match status" value="1"/>
</dbReference>
<gene>
    <name evidence="11" type="ORF">IAB05_00605</name>
</gene>
<dbReference type="InterPro" id="IPR006685">
    <property type="entry name" value="MscS_channel_2nd"/>
</dbReference>
<dbReference type="Pfam" id="PF05552">
    <property type="entry name" value="MS_channel_1st_1"/>
    <property type="match status" value="1"/>
</dbReference>
<dbReference type="InterPro" id="IPR023408">
    <property type="entry name" value="MscS_beta-dom_sf"/>
</dbReference>
<protein>
    <submittedName>
        <fullName evidence="11">Mechanosensitive ion channel</fullName>
    </submittedName>
</protein>
<reference evidence="11" key="2">
    <citation type="journal article" date="2021" name="PeerJ">
        <title>Extensive microbial diversity within the chicken gut microbiome revealed by metagenomics and culture.</title>
        <authorList>
            <person name="Gilroy R."/>
            <person name="Ravi A."/>
            <person name="Getino M."/>
            <person name="Pursley I."/>
            <person name="Horton D.L."/>
            <person name="Alikhan N.F."/>
            <person name="Baker D."/>
            <person name="Gharbi K."/>
            <person name="Hall N."/>
            <person name="Watson M."/>
            <person name="Adriaenssens E.M."/>
            <person name="Foster-Nyarko E."/>
            <person name="Jarju S."/>
            <person name="Secka A."/>
            <person name="Antonio M."/>
            <person name="Oren A."/>
            <person name="Chaudhuri R.R."/>
            <person name="La Ragione R."/>
            <person name="Hildebrand F."/>
            <person name="Pallen M.J."/>
        </authorList>
    </citation>
    <scope>NUCLEOTIDE SEQUENCE</scope>
    <source>
        <strain evidence="11">18911</strain>
    </source>
</reference>
<evidence type="ECO:0000256" key="5">
    <source>
        <dbReference type="ARBA" id="ARBA00022989"/>
    </source>
</evidence>
<organism evidence="11 12">
    <name type="scientific">Candidatus Stercoripulliclostridium merdigallinarum</name>
    <dbReference type="NCBI Taxonomy" id="2840951"/>
    <lineage>
        <taxon>Bacteria</taxon>
        <taxon>Bacillati</taxon>
        <taxon>Bacillota</taxon>
        <taxon>Clostridia</taxon>
        <taxon>Eubacteriales</taxon>
        <taxon>Candidatus Stercoripulliclostridium</taxon>
    </lineage>
</organism>
<keyword evidence="3" id="KW-1003">Cell membrane</keyword>
<feature type="domain" description="Mechanosensitive ion channel transmembrane helices 2/3" evidence="10">
    <location>
        <begin position="64"/>
        <end position="100"/>
    </location>
</feature>
<dbReference type="InterPro" id="IPR011014">
    <property type="entry name" value="MscS_channel_TM-2"/>
</dbReference>
<feature type="transmembrane region" description="Helical" evidence="7">
    <location>
        <begin position="56"/>
        <end position="75"/>
    </location>
</feature>
<keyword evidence="5 7" id="KW-1133">Transmembrane helix</keyword>
<evidence type="ECO:0000259" key="10">
    <source>
        <dbReference type="Pfam" id="PF21088"/>
    </source>
</evidence>
<dbReference type="InterPro" id="IPR049278">
    <property type="entry name" value="MS_channel_C"/>
</dbReference>
<name>A0A9D1SH12_9FIRM</name>
<keyword evidence="6 7" id="KW-0472">Membrane</keyword>
<evidence type="ECO:0000256" key="1">
    <source>
        <dbReference type="ARBA" id="ARBA00004651"/>
    </source>
</evidence>
<dbReference type="InterPro" id="IPR006686">
    <property type="entry name" value="MscS_channel_CS"/>
</dbReference>
<dbReference type="PANTHER" id="PTHR30221:SF1">
    <property type="entry name" value="SMALL-CONDUCTANCE MECHANOSENSITIVE CHANNEL"/>
    <property type="match status" value="1"/>
</dbReference>
<keyword evidence="4 7" id="KW-0812">Transmembrane</keyword>
<dbReference type="InterPro" id="IPR011066">
    <property type="entry name" value="MscS_channel_C_sf"/>
</dbReference>
<reference evidence="11" key="1">
    <citation type="submission" date="2020-10" db="EMBL/GenBank/DDBJ databases">
        <authorList>
            <person name="Gilroy R."/>
        </authorList>
    </citation>
    <scope>NUCLEOTIDE SEQUENCE</scope>
    <source>
        <strain evidence="11">18911</strain>
    </source>
</reference>
<dbReference type="Gene3D" id="2.30.30.60">
    <property type="match status" value="1"/>
</dbReference>
<dbReference type="InterPro" id="IPR008910">
    <property type="entry name" value="MSC_TM_helix"/>
</dbReference>
<sequence>MEKFLNEVKTFFTNAGINILLGIIIIIVGLLVCKIIKRLLKRAFDRSKRDEAMSHFIISLTDIILKIVVLVAALATMGINTASIITVLGTCGVAIGLALKDSLSNLASGVLIIYNKPFKKGDYIETPEVAGTVDTINLFNTVLLTTDNKEIVIPNGTLASEHLINYSRMKTRRVELKFGISYENDYKVAKEIVLNICYSHPAVLKEPEPMCRLSEHGASALILTTRVWVENDKYWDVYYDITEQVKDAFDAAGIVIPYPQMDVHLHNTQNSADQRQ</sequence>
<dbReference type="GO" id="GO:0008381">
    <property type="term" value="F:mechanosensitive monoatomic ion channel activity"/>
    <property type="evidence" value="ECO:0007669"/>
    <property type="project" value="InterPro"/>
</dbReference>
<evidence type="ECO:0000256" key="2">
    <source>
        <dbReference type="ARBA" id="ARBA00008017"/>
    </source>
</evidence>
<dbReference type="Gene3D" id="3.30.70.100">
    <property type="match status" value="1"/>
</dbReference>
<evidence type="ECO:0000259" key="8">
    <source>
        <dbReference type="Pfam" id="PF00924"/>
    </source>
</evidence>
<dbReference type="InterPro" id="IPR010920">
    <property type="entry name" value="LSM_dom_sf"/>
</dbReference>
<dbReference type="InterPro" id="IPR045275">
    <property type="entry name" value="MscS_archaea/bacteria_type"/>
</dbReference>
<dbReference type="SUPFAM" id="SSF82861">
    <property type="entry name" value="Mechanosensitive channel protein MscS (YggB), transmembrane region"/>
    <property type="match status" value="1"/>
</dbReference>
<dbReference type="EMBL" id="DVNF01000022">
    <property type="protein sequence ID" value="HIU59871.1"/>
    <property type="molecule type" value="Genomic_DNA"/>
</dbReference>
<dbReference type="SUPFAM" id="SSF50182">
    <property type="entry name" value="Sm-like ribonucleoproteins"/>
    <property type="match status" value="1"/>
</dbReference>
<dbReference type="GO" id="GO:0005886">
    <property type="term" value="C:plasma membrane"/>
    <property type="evidence" value="ECO:0007669"/>
    <property type="project" value="UniProtKB-SubCell"/>
</dbReference>
<evidence type="ECO:0000256" key="7">
    <source>
        <dbReference type="SAM" id="Phobius"/>
    </source>
</evidence>
<dbReference type="Pfam" id="PF21082">
    <property type="entry name" value="MS_channel_3rd"/>
    <property type="match status" value="1"/>
</dbReference>
<comment type="similarity">
    <text evidence="2">Belongs to the MscS (TC 1.A.23) family.</text>
</comment>
<comment type="caution">
    <text evidence="11">The sequence shown here is derived from an EMBL/GenBank/DDBJ whole genome shotgun (WGS) entry which is preliminary data.</text>
</comment>
<dbReference type="AlphaFoldDB" id="A0A9D1SH12"/>
<evidence type="ECO:0000313" key="12">
    <source>
        <dbReference type="Proteomes" id="UP000824094"/>
    </source>
</evidence>